<dbReference type="PANTHER" id="PTHR21621:SF0">
    <property type="entry name" value="BETA-CITRYLGLUTAMATE SYNTHASE B-RELATED"/>
    <property type="match status" value="1"/>
</dbReference>
<comment type="caution">
    <text evidence="1">The sequence shown here is derived from an EMBL/GenBank/DDBJ whole genome shotgun (WGS) entry which is preliminary data.</text>
</comment>
<evidence type="ECO:0000313" key="2">
    <source>
        <dbReference type="Proteomes" id="UP000233440"/>
    </source>
</evidence>
<reference evidence="1 2" key="1">
    <citation type="submission" date="2017-11" db="EMBL/GenBank/DDBJ databases">
        <title>Bacillus camelliae sp. nov., isolated from pu'er tea.</title>
        <authorList>
            <person name="Niu L."/>
        </authorList>
    </citation>
    <scope>NUCLEOTIDE SEQUENCE [LARGE SCALE GENOMIC DNA]</scope>
    <source>
        <strain evidence="1 2">7578-1</strain>
    </source>
</reference>
<keyword evidence="2" id="KW-1185">Reference proteome</keyword>
<dbReference type="SUPFAM" id="SSF56059">
    <property type="entry name" value="Glutathione synthetase ATP-binding domain-like"/>
    <property type="match status" value="1"/>
</dbReference>
<dbReference type="OrthoDB" id="7869153at2"/>
<dbReference type="GO" id="GO:0016879">
    <property type="term" value="F:ligase activity, forming carbon-nitrogen bonds"/>
    <property type="evidence" value="ECO:0007669"/>
    <property type="project" value="TreeGrafter"/>
</dbReference>
<protein>
    <recommendedName>
        <fullName evidence="3">ATP-grasp domain-containing protein</fullName>
    </recommendedName>
</protein>
<dbReference type="Gene3D" id="3.30.470.20">
    <property type="entry name" value="ATP-grasp fold, B domain"/>
    <property type="match status" value="1"/>
</dbReference>
<dbReference type="AlphaFoldDB" id="A0A2N3LQ66"/>
<evidence type="ECO:0000313" key="1">
    <source>
        <dbReference type="EMBL" id="PKR86663.1"/>
    </source>
</evidence>
<organism evidence="1 2">
    <name type="scientific">Heyndrickxia camelliae</name>
    <dbReference type="NCBI Taxonomy" id="1707093"/>
    <lineage>
        <taxon>Bacteria</taxon>
        <taxon>Bacillati</taxon>
        <taxon>Bacillota</taxon>
        <taxon>Bacilli</taxon>
        <taxon>Bacillales</taxon>
        <taxon>Bacillaceae</taxon>
        <taxon>Heyndrickxia</taxon>
    </lineage>
</organism>
<gene>
    <name evidence="1" type="ORF">CWO92_00955</name>
</gene>
<dbReference type="EMBL" id="PIQO01000001">
    <property type="protein sequence ID" value="PKR86663.1"/>
    <property type="molecule type" value="Genomic_DNA"/>
</dbReference>
<evidence type="ECO:0008006" key="3">
    <source>
        <dbReference type="Google" id="ProtNLM"/>
    </source>
</evidence>
<dbReference type="PANTHER" id="PTHR21621">
    <property type="entry name" value="RIBOSOMAL PROTEIN S6 MODIFICATION PROTEIN"/>
    <property type="match status" value="1"/>
</dbReference>
<sequence>MPMTLQVTVQESHQFEEHTPMIQMPLYTMQYLHIPIEKTIRIRIGEKCITADLILSKEEATEQILIMNQKLYQDLALPPTTFTIQALYIKDELCLGPFIAVLTEIKGKNDQPPFFGTIHEFCRELHHYGNQVGTVIFVTSLSKSRNNKGYYLLENNWVEATIPRPDFIYNRIHSKRAEKGKLFKQSLMKWDKNHSILFNSRFISKWEIHEKLQIATQLQAFLPSTTLYEHSTFLEWLDKYKDLFIKPVNGSQGRGIIHAYHQYNEILIERTNSSHQIKLQYTSAKEAASDIRKWVKGKSFIIQETLPLIQLENRKIDFRFLCHKMNAVDWTITSVVGRMSGDDQFVSNIAQGGNLLRPMELLIQCFPGKKAALTYQLMKDLALEVSKVVEISFEESFVELGIDIGVDSEGNPWLIEVNAKPSKKLDTDKNQIRPSAKAIIRYCHNIWKERSHHDDNIRNLNTDST</sequence>
<proteinExistence type="predicted"/>
<dbReference type="Pfam" id="PF14398">
    <property type="entry name" value="ATPgrasp_YheCD"/>
    <property type="match status" value="1"/>
</dbReference>
<dbReference type="InterPro" id="IPR026838">
    <property type="entry name" value="YheC/D"/>
</dbReference>
<accession>A0A2N3LQ66</accession>
<dbReference type="Proteomes" id="UP000233440">
    <property type="component" value="Unassembled WGS sequence"/>
</dbReference>
<name>A0A2N3LQ66_9BACI</name>
<dbReference type="GO" id="GO:0005737">
    <property type="term" value="C:cytoplasm"/>
    <property type="evidence" value="ECO:0007669"/>
    <property type="project" value="TreeGrafter"/>
</dbReference>